<keyword evidence="2" id="KW-1185">Reference proteome</keyword>
<evidence type="ECO:0000313" key="2">
    <source>
        <dbReference type="Proteomes" id="UP000184514"/>
    </source>
</evidence>
<accession>A0A1L9NSV6</accession>
<sequence>MAHHFRSIRPEQVVTQLWLVRADNDNVSAKLVRRFQHAVIDRATQHMMLRVQSRHCDSCIELFRRGRFVFGFETLIYVRANNRHPTSRIRVTT</sequence>
<dbReference type="Proteomes" id="UP000184514">
    <property type="component" value="Unassembled WGS sequence"/>
</dbReference>
<dbReference type="AlphaFoldDB" id="A0A1L9NSV6"/>
<comment type="caution">
    <text evidence="1">The sequence shown here is derived from an EMBL/GenBank/DDBJ whole genome shotgun (WGS) entry which is preliminary data.</text>
</comment>
<reference evidence="1 2" key="1">
    <citation type="submission" date="2016-10" db="EMBL/GenBank/DDBJ databases">
        <title>Genome sequence of Planktotalea frisia SH6-1.</title>
        <authorList>
            <person name="Poehlein A."/>
            <person name="Bakenhus I."/>
            <person name="Voget S."/>
            <person name="Brinkhoff T."/>
            <person name="Simon M."/>
        </authorList>
    </citation>
    <scope>NUCLEOTIDE SEQUENCE [LARGE SCALE GENOMIC DNA]</scope>
    <source>
        <strain evidence="1 2">SH6-1</strain>
    </source>
</reference>
<evidence type="ECO:0000313" key="1">
    <source>
        <dbReference type="EMBL" id="OJI92375.1"/>
    </source>
</evidence>
<name>A0A1L9NSV6_9RHOB</name>
<gene>
    <name evidence="1" type="ORF">PFRI_34790</name>
</gene>
<proteinExistence type="predicted"/>
<protein>
    <submittedName>
        <fullName evidence="1">Uncharacterized protein</fullName>
    </submittedName>
</protein>
<dbReference type="EMBL" id="MLCB01000186">
    <property type="protein sequence ID" value="OJI92375.1"/>
    <property type="molecule type" value="Genomic_DNA"/>
</dbReference>
<dbReference type="STRING" id="696762.PFRI_34790"/>
<organism evidence="1 2">
    <name type="scientific">Planktotalea frisia</name>
    <dbReference type="NCBI Taxonomy" id="696762"/>
    <lineage>
        <taxon>Bacteria</taxon>
        <taxon>Pseudomonadati</taxon>
        <taxon>Pseudomonadota</taxon>
        <taxon>Alphaproteobacteria</taxon>
        <taxon>Rhodobacterales</taxon>
        <taxon>Paracoccaceae</taxon>
        <taxon>Planktotalea</taxon>
    </lineage>
</organism>